<dbReference type="Pfam" id="PF01047">
    <property type="entry name" value="MarR"/>
    <property type="match status" value="1"/>
</dbReference>
<feature type="domain" description="HTH marR-type" evidence="1">
    <location>
        <begin position="25"/>
        <end position="161"/>
    </location>
</feature>
<dbReference type="CDD" id="cd00090">
    <property type="entry name" value="HTH_ARSR"/>
    <property type="match status" value="1"/>
</dbReference>
<accession>A0A248JV46</accession>
<reference evidence="2 3" key="1">
    <citation type="submission" date="2017-06" db="EMBL/GenBank/DDBJ databases">
        <title>Complete genome sequence of Nitrospirillum amazonense strain CBAmC, an endophytic nitrogen-fixing and plant growth-promoting bacterium, isolated from sugarcane.</title>
        <authorList>
            <person name="Schwab S."/>
            <person name="dos Santos Teixeira K.R."/>
            <person name="Simoes Araujo J.L."/>
            <person name="Soares Vidal M."/>
            <person name="Borges de Freitas H.R."/>
            <person name="Rivello Crivelaro A.L."/>
            <person name="Bueno de Camargo Nunes A."/>
            <person name="dos Santos C.M."/>
            <person name="Palmeira da Silva Rosa D."/>
            <person name="da Silva Padilha D."/>
            <person name="da Silva E."/>
            <person name="Araujo Terra L."/>
            <person name="Soares Mendes V."/>
            <person name="Farinelli L."/>
            <person name="Magalhaes Cruz L."/>
            <person name="Baldani J.I."/>
        </authorList>
    </citation>
    <scope>NUCLEOTIDE SEQUENCE [LARGE SCALE GENOMIC DNA]</scope>
    <source>
        <strain evidence="2 3">CBAmC</strain>
    </source>
</reference>
<evidence type="ECO:0000259" key="1">
    <source>
        <dbReference type="PROSITE" id="PS50995"/>
    </source>
</evidence>
<dbReference type="GO" id="GO:0003700">
    <property type="term" value="F:DNA-binding transcription factor activity"/>
    <property type="evidence" value="ECO:0007669"/>
    <property type="project" value="InterPro"/>
</dbReference>
<keyword evidence="3" id="KW-1185">Reference proteome</keyword>
<dbReference type="SMART" id="SM00347">
    <property type="entry name" value="HTH_MARR"/>
    <property type="match status" value="1"/>
</dbReference>
<proteinExistence type="predicted"/>
<dbReference type="InterPro" id="IPR036388">
    <property type="entry name" value="WH-like_DNA-bd_sf"/>
</dbReference>
<dbReference type="InterPro" id="IPR011991">
    <property type="entry name" value="ArsR-like_HTH"/>
</dbReference>
<dbReference type="KEGG" id="nao:Y958_16870"/>
<dbReference type="InterPro" id="IPR036390">
    <property type="entry name" value="WH_DNA-bd_sf"/>
</dbReference>
<dbReference type="Gene3D" id="1.10.10.10">
    <property type="entry name" value="Winged helix-like DNA-binding domain superfamily/Winged helix DNA-binding domain"/>
    <property type="match status" value="1"/>
</dbReference>
<organism evidence="2 3">
    <name type="scientific">Nitrospirillum viridazoti CBAmc</name>
    <dbReference type="NCBI Taxonomy" id="1441467"/>
    <lineage>
        <taxon>Bacteria</taxon>
        <taxon>Pseudomonadati</taxon>
        <taxon>Pseudomonadota</taxon>
        <taxon>Alphaproteobacteria</taxon>
        <taxon>Rhodospirillales</taxon>
        <taxon>Azospirillaceae</taxon>
        <taxon>Nitrospirillum</taxon>
        <taxon>Nitrospirillum viridazoti</taxon>
    </lineage>
</organism>
<dbReference type="PRINTS" id="PR00598">
    <property type="entry name" value="HTHMARR"/>
</dbReference>
<dbReference type="EMBL" id="CP022111">
    <property type="protein sequence ID" value="ASG22597.1"/>
    <property type="molecule type" value="Genomic_DNA"/>
</dbReference>
<sequence>MSVYNAHISAPWTLAKKNVHNAHMRNELHEALMDLVGVVNRPQPDQYLLNLAGVSLDRALFPLLVRIGLRGPLGVVELAELAGRDHSTVSRQVAKLESLGLVERRAGATDARVREAVVTPAGQAMVDAIGGARNRMYAAVLADWTEEDKATLIRLLRRLADRAKEWTATPPTGTGEERS</sequence>
<gene>
    <name evidence="2" type="ORF">Y958_16870</name>
</gene>
<name>A0A248JV46_9PROT</name>
<protein>
    <submittedName>
        <fullName evidence="2">MarR family transcriptional regulator</fullName>
    </submittedName>
</protein>
<dbReference type="GO" id="GO:0006950">
    <property type="term" value="P:response to stress"/>
    <property type="evidence" value="ECO:0007669"/>
    <property type="project" value="TreeGrafter"/>
</dbReference>
<dbReference type="PANTHER" id="PTHR33164:SF57">
    <property type="entry name" value="MARR-FAMILY TRANSCRIPTIONAL REGULATOR"/>
    <property type="match status" value="1"/>
</dbReference>
<evidence type="ECO:0000313" key="2">
    <source>
        <dbReference type="EMBL" id="ASG22597.1"/>
    </source>
</evidence>
<dbReference type="PANTHER" id="PTHR33164">
    <property type="entry name" value="TRANSCRIPTIONAL REGULATOR, MARR FAMILY"/>
    <property type="match status" value="1"/>
</dbReference>
<dbReference type="Proteomes" id="UP000197153">
    <property type="component" value="Chromosome 2"/>
</dbReference>
<dbReference type="AlphaFoldDB" id="A0A248JV46"/>
<evidence type="ECO:0000313" key="3">
    <source>
        <dbReference type="Proteomes" id="UP000197153"/>
    </source>
</evidence>
<dbReference type="InterPro" id="IPR000835">
    <property type="entry name" value="HTH_MarR-typ"/>
</dbReference>
<dbReference type="InterPro" id="IPR039422">
    <property type="entry name" value="MarR/SlyA-like"/>
</dbReference>
<dbReference type="PROSITE" id="PS50995">
    <property type="entry name" value="HTH_MARR_2"/>
    <property type="match status" value="1"/>
</dbReference>
<dbReference type="SUPFAM" id="SSF46785">
    <property type="entry name" value="Winged helix' DNA-binding domain"/>
    <property type="match status" value="1"/>
</dbReference>